<proteinExistence type="predicted"/>
<dbReference type="SMART" id="SM00906">
    <property type="entry name" value="Fungal_trans"/>
    <property type="match status" value="1"/>
</dbReference>
<comment type="caution">
    <text evidence="8">The sequence shown here is derived from an EMBL/GenBank/DDBJ whole genome shotgun (WGS) entry which is preliminary data.</text>
</comment>
<keyword evidence="2" id="KW-0862">Zinc</keyword>
<sequence>MHSVYLQMFLNEANLLKHTDRKCTYDLSASSKRGRSKSEVELLQEQIEDIQTIQFQQLNQMKALLDMAVVNDPMTSVSDGYVSLLNQRGIEQNQGNLEINDGLYGWYRDYPSMGRNLDAPTSLNQIHSEETLHSFMEFSSKLPKSNSSMQARLRYAQDPVDQLVEQLNNNLTLESTRYVGPASLLLIDNYEEQIIPQRQDDLSSVEGYLKVLPNPEIADSLIDIYFHKICRHFPHLRKKVVLDCLKELSTPQQFLLLNSIFFAASPFHPDENLRDGGIYHQRTNVFIEKLALLQRHCLIKPHVLTVISLFILGLHTRTMGSAWIFHGMGTKMAFELGLHRKVKSQLEINDRVKEIRDMAFWGCFAAETWVSACYGRPSAMDESAFDVDLLPISSDPNPDEDTRLDIAWALHINLLRIFSQVRKYLSSRSKTLGNQREESQFRFLDAALGKWFHNLPNWLRFEEMLQDVEKSLLGSIGGEMHTLYWMALILLHSRNMTMFTVNSTNFPSSSEDSSRLSSQTMCIQAATILFHWLEVLFNLVPDFYEHSCTALFSFAPAIRILSWVAQQGDKKSEMIVKRLNEIKNEVRIIARRRFVVNKIGEGRLDGEERLKRYYANTGEETKKDVQYAMPENDQYKDYSHTRKRNNKNWQKQRIPMWGEDGQEFDFTFSLDNYNNENSPSTLFQYGSDVAQYPAISNFSYAPQIVSESTSPDSSNPQLFYTTPLMEFSNPEPTTNSNNNLFSFDTTDSIFHLK</sequence>
<evidence type="ECO:0000256" key="6">
    <source>
        <dbReference type="ARBA" id="ARBA00023242"/>
    </source>
</evidence>
<keyword evidence="9" id="KW-1185">Reference proteome</keyword>
<dbReference type="PANTHER" id="PTHR31313">
    <property type="entry name" value="TY1 ENHANCER ACTIVATOR"/>
    <property type="match status" value="1"/>
</dbReference>
<dbReference type="InterPro" id="IPR051615">
    <property type="entry name" value="Transcr_Regulatory_Elem"/>
</dbReference>
<accession>A0A9N8ZT86</accession>
<dbReference type="OrthoDB" id="2154091at2759"/>
<evidence type="ECO:0000256" key="3">
    <source>
        <dbReference type="ARBA" id="ARBA00023015"/>
    </source>
</evidence>
<dbReference type="AlphaFoldDB" id="A0A9N8ZT86"/>
<protein>
    <submittedName>
        <fullName evidence="8">13350_t:CDS:1</fullName>
    </submittedName>
</protein>
<dbReference type="CDD" id="cd12148">
    <property type="entry name" value="fungal_TF_MHR"/>
    <property type="match status" value="1"/>
</dbReference>
<dbReference type="Pfam" id="PF04082">
    <property type="entry name" value="Fungal_trans"/>
    <property type="match status" value="1"/>
</dbReference>
<keyword evidence="1" id="KW-0479">Metal-binding</keyword>
<evidence type="ECO:0000256" key="5">
    <source>
        <dbReference type="ARBA" id="ARBA00023163"/>
    </source>
</evidence>
<dbReference type="EMBL" id="CAJVPV010001726">
    <property type="protein sequence ID" value="CAG8506525.1"/>
    <property type="molecule type" value="Genomic_DNA"/>
</dbReference>
<evidence type="ECO:0000313" key="9">
    <source>
        <dbReference type="Proteomes" id="UP000789342"/>
    </source>
</evidence>
<organism evidence="8 9">
    <name type="scientific">Acaulospora morrowiae</name>
    <dbReference type="NCBI Taxonomy" id="94023"/>
    <lineage>
        <taxon>Eukaryota</taxon>
        <taxon>Fungi</taxon>
        <taxon>Fungi incertae sedis</taxon>
        <taxon>Mucoromycota</taxon>
        <taxon>Glomeromycotina</taxon>
        <taxon>Glomeromycetes</taxon>
        <taxon>Diversisporales</taxon>
        <taxon>Acaulosporaceae</taxon>
        <taxon>Acaulospora</taxon>
    </lineage>
</organism>
<feature type="domain" description="Xylanolytic transcriptional activator regulatory" evidence="7">
    <location>
        <begin position="322"/>
        <end position="397"/>
    </location>
</feature>
<dbReference type="InterPro" id="IPR007219">
    <property type="entry name" value="XnlR_reg_dom"/>
</dbReference>
<evidence type="ECO:0000256" key="1">
    <source>
        <dbReference type="ARBA" id="ARBA00022723"/>
    </source>
</evidence>
<reference evidence="8" key="1">
    <citation type="submission" date="2021-06" db="EMBL/GenBank/DDBJ databases">
        <authorList>
            <person name="Kallberg Y."/>
            <person name="Tangrot J."/>
            <person name="Rosling A."/>
        </authorList>
    </citation>
    <scope>NUCLEOTIDE SEQUENCE</scope>
    <source>
        <strain evidence="8">CL551</strain>
    </source>
</reference>
<dbReference type="Proteomes" id="UP000789342">
    <property type="component" value="Unassembled WGS sequence"/>
</dbReference>
<evidence type="ECO:0000259" key="7">
    <source>
        <dbReference type="SMART" id="SM00906"/>
    </source>
</evidence>
<keyword evidence="6" id="KW-0539">Nucleus</keyword>
<keyword evidence="3" id="KW-0805">Transcription regulation</keyword>
<dbReference type="GO" id="GO:0003677">
    <property type="term" value="F:DNA binding"/>
    <property type="evidence" value="ECO:0007669"/>
    <property type="project" value="UniProtKB-KW"/>
</dbReference>
<evidence type="ECO:0000256" key="4">
    <source>
        <dbReference type="ARBA" id="ARBA00023125"/>
    </source>
</evidence>
<evidence type="ECO:0000256" key="2">
    <source>
        <dbReference type="ARBA" id="ARBA00022833"/>
    </source>
</evidence>
<evidence type="ECO:0000313" key="8">
    <source>
        <dbReference type="EMBL" id="CAG8506525.1"/>
    </source>
</evidence>
<keyword evidence="5" id="KW-0804">Transcription</keyword>
<keyword evidence="4" id="KW-0238">DNA-binding</keyword>
<gene>
    <name evidence="8" type="ORF">AMORRO_LOCUS3516</name>
</gene>
<dbReference type="GO" id="GO:0008270">
    <property type="term" value="F:zinc ion binding"/>
    <property type="evidence" value="ECO:0007669"/>
    <property type="project" value="InterPro"/>
</dbReference>
<dbReference type="GO" id="GO:0006351">
    <property type="term" value="P:DNA-templated transcription"/>
    <property type="evidence" value="ECO:0007669"/>
    <property type="project" value="InterPro"/>
</dbReference>
<dbReference type="PANTHER" id="PTHR31313:SF81">
    <property type="entry name" value="TY1 ENHANCER ACTIVATOR"/>
    <property type="match status" value="1"/>
</dbReference>
<name>A0A9N8ZT86_9GLOM</name>